<sequence length="65" mass="6838">MDVLYVNGIGCASCVRKITGAIQAKDPDARVEVERAAGKVLVDSDLGARALCEMVRALGFESRAA</sequence>
<evidence type="ECO:0000259" key="1">
    <source>
        <dbReference type="PROSITE" id="PS50846"/>
    </source>
</evidence>
<reference evidence="2 3" key="1">
    <citation type="submission" date="2024-07" db="EMBL/GenBank/DDBJ databases">
        <authorList>
            <person name="Li M."/>
        </authorList>
    </citation>
    <scope>NUCLEOTIDE SEQUENCE [LARGE SCALE GENOMIC DNA]</scope>
    <source>
        <strain evidence="2 3">25A3E</strain>
    </source>
</reference>
<dbReference type="Gene3D" id="3.30.70.100">
    <property type="match status" value="1"/>
</dbReference>
<dbReference type="RefSeq" id="WP_369285986.1">
    <property type="nucleotide sequence ID" value="NZ_JBFTEG010000002.1"/>
</dbReference>
<proteinExistence type="predicted"/>
<keyword evidence="3" id="KW-1185">Reference proteome</keyword>
<dbReference type="CDD" id="cd00371">
    <property type="entry name" value="HMA"/>
    <property type="match status" value="1"/>
</dbReference>
<dbReference type="SUPFAM" id="SSF55008">
    <property type="entry name" value="HMA, heavy metal-associated domain"/>
    <property type="match status" value="1"/>
</dbReference>
<gene>
    <name evidence="2" type="ORF">AB5S05_03170</name>
</gene>
<name>A0ABV3YPI8_9PSED</name>
<evidence type="ECO:0000313" key="3">
    <source>
        <dbReference type="Proteomes" id="UP001560296"/>
    </source>
</evidence>
<dbReference type="InterPro" id="IPR036163">
    <property type="entry name" value="HMA_dom_sf"/>
</dbReference>
<dbReference type="InterPro" id="IPR006121">
    <property type="entry name" value="HMA_dom"/>
</dbReference>
<accession>A0ABV3YPI8</accession>
<protein>
    <submittedName>
        <fullName evidence="2">Heavy-metal-associated domain-containing protein</fullName>
    </submittedName>
</protein>
<organism evidence="2 3">
    <name type="scientific">Pseudomonas zhanjiangensis</name>
    <dbReference type="NCBI Taxonomy" id="3239015"/>
    <lineage>
        <taxon>Bacteria</taxon>
        <taxon>Pseudomonadati</taxon>
        <taxon>Pseudomonadota</taxon>
        <taxon>Gammaproteobacteria</taxon>
        <taxon>Pseudomonadales</taxon>
        <taxon>Pseudomonadaceae</taxon>
        <taxon>Pseudomonas</taxon>
    </lineage>
</organism>
<evidence type="ECO:0000313" key="2">
    <source>
        <dbReference type="EMBL" id="MEX6501049.1"/>
    </source>
</evidence>
<feature type="domain" description="HMA" evidence="1">
    <location>
        <begin position="1"/>
        <end position="63"/>
    </location>
</feature>
<dbReference type="Pfam" id="PF00403">
    <property type="entry name" value="HMA"/>
    <property type="match status" value="1"/>
</dbReference>
<dbReference type="Proteomes" id="UP001560296">
    <property type="component" value="Unassembled WGS sequence"/>
</dbReference>
<dbReference type="EMBL" id="JBFTEG010000002">
    <property type="protein sequence ID" value="MEX6501049.1"/>
    <property type="molecule type" value="Genomic_DNA"/>
</dbReference>
<comment type="caution">
    <text evidence="2">The sequence shown here is derived from an EMBL/GenBank/DDBJ whole genome shotgun (WGS) entry which is preliminary data.</text>
</comment>
<dbReference type="PROSITE" id="PS50846">
    <property type="entry name" value="HMA_2"/>
    <property type="match status" value="1"/>
</dbReference>